<keyword evidence="4" id="KW-1185">Reference proteome</keyword>
<dbReference type="SUPFAM" id="SSF48493">
    <property type="entry name" value="gene 59 helicase assembly protein"/>
    <property type="match status" value="1"/>
</dbReference>
<dbReference type="EMBL" id="HM114315">
    <property type="protein sequence ID" value="ADJ19556.1"/>
    <property type="molecule type" value="Genomic_DNA"/>
</dbReference>
<dbReference type="HAMAP" id="MF_04156">
    <property type="entry name" value="HELIC_LOADER_T4"/>
    <property type="match status" value="1"/>
</dbReference>
<keyword evidence="3" id="KW-0547">Nucleotide-binding</keyword>
<name>D9I6H5_9CAUD</name>
<dbReference type="RefSeq" id="YP_004300822.1">
    <property type="nucleotide sequence ID" value="NC_015250.1"/>
</dbReference>
<dbReference type="InterPro" id="IPR008944">
    <property type="entry name" value="Phage_T4_Gp59"/>
</dbReference>
<dbReference type="InterPro" id="IPR015086">
    <property type="entry name" value="Phage_T4_Gp59_C"/>
</dbReference>
<sequence length="216" mass="25583">MLDIQLPQNNARRIDGKSVFKLYLQLKGHFNGKYDVVKYNWSMKLSDAAYNKRRDKMFFERLSSRHTLKDLCLIFISNLVANQDAWIGEISDADALIFYREYLGRLTQVQTRYQEDIRSIYYFSEKIGIKALRDIFVYNENISTSYVFKLLQNDIISFETFILLDSFLDIINNMDKHDDIVWESYSKRLNGYRKILTVDSAKAKQLFVETIKSCKQ</sequence>
<feature type="domain" description="Bacteriophage T4 Gp59 helicase assembly protein C-terminal" evidence="2">
    <location>
        <begin position="113"/>
        <end position="215"/>
    </location>
</feature>
<evidence type="ECO:0000259" key="2">
    <source>
        <dbReference type="Pfam" id="PF08994"/>
    </source>
</evidence>
<keyword evidence="3" id="KW-0378">Hydrolase</keyword>
<dbReference type="Pfam" id="PF08993">
    <property type="entry name" value="T4_Gp59_N"/>
    <property type="match status" value="1"/>
</dbReference>
<reference evidence="3 4" key="1">
    <citation type="journal article" date="2010" name="Virol. J.">
        <title>Genomes of the T4-related bacteriophages as windows on microbial genome evolution.</title>
        <authorList>
            <person name="Petrov V.M."/>
            <person name="Ratnayaka S."/>
            <person name="Nolan J.M."/>
            <person name="Miller E.S."/>
            <person name="Karam J.D."/>
        </authorList>
    </citation>
    <scope>NUCLEOTIDE SEQUENCE [LARGE SCALE GENOMIC DNA]</scope>
    <source>
        <strain evidence="3">Acj133</strain>
    </source>
</reference>
<keyword evidence="3" id="KW-0067">ATP-binding</keyword>
<dbReference type="KEGG" id="vg:10323228"/>
<dbReference type="GeneID" id="10323228"/>
<proteinExistence type="inferred from homology"/>
<dbReference type="GO" id="GO:0004386">
    <property type="term" value="F:helicase activity"/>
    <property type="evidence" value="ECO:0007669"/>
    <property type="project" value="UniProtKB-KW"/>
</dbReference>
<protein>
    <submittedName>
        <fullName evidence="3">Gp59 loader of gp41 DNA helicase</fullName>
    </submittedName>
</protein>
<dbReference type="InterPro" id="IPR023197">
    <property type="entry name" value="Phage_T4_Gp59_dom_sf"/>
</dbReference>
<dbReference type="InterPro" id="IPR037082">
    <property type="entry name" value="Phage_T4_Gp59_C_sf"/>
</dbReference>
<dbReference type="PIRSF" id="PIRSF004374">
    <property type="entry name" value="Phage-associated_Gp59"/>
    <property type="match status" value="1"/>
</dbReference>
<feature type="domain" description="Bacteriophage T4 Gp59 helicase assembly protein N-terminal" evidence="1">
    <location>
        <begin position="14"/>
        <end position="106"/>
    </location>
</feature>
<dbReference type="Gene3D" id="1.10.220.50">
    <property type="entry name" value="Bacteriophage T4, Gp59, helicase assembly protein, C-terminal domain"/>
    <property type="match status" value="1"/>
</dbReference>
<evidence type="ECO:0000313" key="4">
    <source>
        <dbReference type="Proteomes" id="UP000000330"/>
    </source>
</evidence>
<gene>
    <name evidence="3" type="primary">59</name>
    <name evidence="3" type="ORF">Acj133p241</name>
</gene>
<accession>D9I6H5</accession>
<dbReference type="Pfam" id="PF08994">
    <property type="entry name" value="T4_Gp59_C"/>
    <property type="match status" value="1"/>
</dbReference>
<evidence type="ECO:0000313" key="3">
    <source>
        <dbReference type="EMBL" id="ADJ19556.1"/>
    </source>
</evidence>
<evidence type="ECO:0000259" key="1">
    <source>
        <dbReference type="Pfam" id="PF08993"/>
    </source>
</evidence>
<dbReference type="InterPro" id="IPR015085">
    <property type="entry name" value="Phage_T4_Gp59_N"/>
</dbReference>
<organism evidence="3 4">
    <name type="scientific">Acinetobacter phage 133</name>
    <dbReference type="NCBI Taxonomy" id="2919552"/>
    <lineage>
        <taxon>Viruses</taxon>
        <taxon>Duplodnaviria</taxon>
        <taxon>Heunggongvirae</taxon>
        <taxon>Uroviricota</taxon>
        <taxon>Caudoviricetes</taxon>
        <taxon>Pantevenvirales</taxon>
        <taxon>Straboviridae</taxon>
        <taxon>Tevenvirinae</taxon>
        <taxon>Centumtrigintavirus</taxon>
        <taxon>Centumtrigintavirus cv133</taxon>
        <taxon>Acinetobacter virus 133</taxon>
    </lineage>
</organism>
<dbReference type="Proteomes" id="UP000000330">
    <property type="component" value="Segment"/>
</dbReference>
<dbReference type="Gene3D" id="1.10.8.60">
    <property type="match status" value="1"/>
</dbReference>
<keyword evidence="3" id="KW-0347">Helicase</keyword>